<evidence type="ECO:0000259" key="3">
    <source>
        <dbReference type="Pfam" id="PF13556"/>
    </source>
</evidence>
<dbReference type="Pfam" id="PF17853">
    <property type="entry name" value="GGDEF_2"/>
    <property type="match status" value="1"/>
</dbReference>
<feature type="domain" description="PucR C-terminal helix-turn-helix" evidence="3">
    <location>
        <begin position="327"/>
        <end position="384"/>
    </location>
</feature>
<dbReference type="EMBL" id="JBHUGI010000021">
    <property type="protein sequence ID" value="MFD1927953.1"/>
    <property type="molecule type" value="Genomic_DNA"/>
</dbReference>
<dbReference type="Pfam" id="PF05651">
    <property type="entry name" value="Diacid_rec"/>
    <property type="match status" value="1"/>
</dbReference>
<dbReference type="InterPro" id="IPR008599">
    <property type="entry name" value="Diacid_rec"/>
</dbReference>
<comment type="caution">
    <text evidence="5">The sequence shown here is derived from an EMBL/GenBank/DDBJ whole genome shotgun (WGS) entry which is preliminary data.</text>
</comment>
<dbReference type="InterPro" id="IPR025736">
    <property type="entry name" value="PucR_C-HTH_dom"/>
</dbReference>
<dbReference type="InterPro" id="IPR051448">
    <property type="entry name" value="CdaR-like_regulators"/>
</dbReference>
<dbReference type="PANTHER" id="PTHR33744">
    <property type="entry name" value="CARBOHYDRATE DIACID REGULATOR"/>
    <property type="match status" value="1"/>
</dbReference>
<gene>
    <name evidence="5" type="ORF">ACFSFY_07775</name>
</gene>
<evidence type="ECO:0000256" key="1">
    <source>
        <dbReference type="ARBA" id="ARBA00006754"/>
    </source>
</evidence>
<dbReference type="InterPro" id="IPR041522">
    <property type="entry name" value="CdaR_GGDEF"/>
</dbReference>
<protein>
    <submittedName>
        <fullName evidence="5">Sugar diacid recognition domain-containing protein</fullName>
    </submittedName>
</protein>
<dbReference type="InterPro" id="IPR042070">
    <property type="entry name" value="PucR_C-HTH_sf"/>
</dbReference>
<proteinExistence type="inferred from homology"/>
<feature type="domain" description="CdaR GGDEF-like" evidence="4">
    <location>
        <begin position="146"/>
        <end position="274"/>
    </location>
</feature>
<evidence type="ECO:0000259" key="4">
    <source>
        <dbReference type="Pfam" id="PF17853"/>
    </source>
</evidence>
<evidence type="ECO:0000313" key="6">
    <source>
        <dbReference type="Proteomes" id="UP001597218"/>
    </source>
</evidence>
<dbReference type="Gene3D" id="1.10.10.2840">
    <property type="entry name" value="PucR C-terminal helix-turn-helix domain"/>
    <property type="match status" value="1"/>
</dbReference>
<dbReference type="Pfam" id="PF13556">
    <property type="entry name" value="HTH_30"/>
    <property type="match status" value="1"/>
</dbReference>
<name>A0ABW4SEN9_9BACL</name>
<accession>A0ABW4SEN9</accession>
<reference evidence="6" key="1">
    <citation type="journal article" date="2019" name="Int. J. Syst. Evol. Microbiol.">
        <title>The Global Catalogue of Microorganisms (GCM) 10K type strain sequencing project: providing services to taxonomists for standard genome sequencing and annotation.</title>
        <authorList>
            <consortium name="The Broad Institute Genomics Platform"/>
            <consortium name="The Broad Institute Genome Sequencing Center for Infectious Disease"/>
            <person name="Wu L."/>
            <person name="Ma J."/>
        </authorList>
    </citation>
    <scope>NUCLEOTIDE SEQUENCE [LARGE SCALE GENOMIC DNA]</scope>
    <source>
        <strain evidence="6">CGMCC 4.7177</strain>
    </source>
</reference>
<organism evidence="5 6">
    <name type="scientific">Sporosarcina siberiensis</name>
    <dbReference type="NCBI Taxonomy" id="1365606"/>
    <lineage>
        <taxon>Bacteria</taxon>
        <taxon>Bacillati</taxon>
        <taxon>Bacillota</taxon>
        <taxon>Bacilli</taxon>
        <taxon>Bacillales</taxon>
        <taxon>Caryophanaceae</taxon>
        <taxon>Sporosarcina</taxon>
    </lineage>
</organism>
<dbReference type="PANTHER" id="PTHR33744:SF15">
    <property type="entry name" value="CARBOHYDRATE DIACID REGULATOR"/>
    <property type="match status" value="1"/>
</dbReference>
<dbReference type="Proteomes" id="UP001597218">
    <property type="component" value="Unassembled WGS sequence"/>
</dbReference>
<evidence type="ECO:0000313" key="5">
    <source>
        <dbReference type="EMBL" id="MFD1927953.1"/>
    </source>
</evidence>
<comment type="similarity">
    <text evidence="1">Belongs to the CdaR family.</text>
</comment>
<feature type="domain" description="Putative sugar diacid recognition" evidence="2">
    <location>
        <begin position="8"/>
        <end position="138"/>
    </location>
</feature>
<keyword evidence="6" id="KW-1185">Reference proteome</keyword>
<evidence type="ECO:0000259" key="2">
    <source>
        <dbReference type="Pfam" id="PF05651"/>
    </source>
</evidence>
<dbReference type="RefSeq" id="WP_381536864.1">
    <property type="nucleotide sequence ID" value="NZ_JBHUGI010000021.1"/>
</dbReference>
<sequence length="394" mass="45074">MREIKFFEHIAQSIVEETSYVLNIPISITNNVGTIIGCMDRERLGSHHVATPDITKADQIMHFTEKEIMQLDNVLPGVAVPIRFQQQTVGVLGIIGNPMEVERYIHFVQSHIEMLLIKKFQAKTTSLQMETMRDFIHQVIEYKNNTDASRLLSFSEMLGIQFNTPRHCILISFTPLDENSLIVQSELFLLMNNLFKESESDIVAPLNQNQWVILKHVQSNTTHKMNSACDIALESLNRYFKSKKLAYSILISYGADYSGIEGISKSYNEAKMTAGIAKQNNLTDSIYSISDWSILSLSLTQNVTLPSEQILISHIGKLKAHPNGDALIESFLTYCEQQLNMSKSARQLFIHRNTLLYRLKQLEEILEIDIHSFEQCILLYLALKRYRNLLVETV</sequence>